<keyword evidence="2" id="KW-1185">Reference proteome</keyword>
<evidence type="ECO:0000313" key="2">
    <source>
        <dbReference type="Proteomes" id="UP000054549"/>
    </source>
</evidence>
<dbReference type="Proteomes" id="UP000054549">
    <property type="component" value="Unassembled WGS sequence"/>
</dbReference>
<dbReference type="InParanoid" id="A0A0C2WQF9"/>
<sequence length="172" mass="19338">MFSFMVIGVGITLSIKHFPARSTFSSKNSLFELPNSITRLPSMDSLRPSFALIKNGLVHLDSVPDASALKFFPPTFQSSHDAYQTYYTHCDNRLATFDLDHSTSPRTTYRASNMPRPHPTTANITIHVHFIALQAPLNPRSSYLPCLIRQPPFRSNMLTLSRTVDSLLKIIS</sequence>
<dbReference type="HOGENOM" id="CLU_1554847_0_0_1"/>
<organism evidence="1 2">
    <name type="scientific">Amanita muscaria (strain Koide BX008)</name>
    <dbReference type="NCBI Taxonomy" id="946122"/>
    <lineage>
        <taxon>Eukaryota</taxon>
        <taxon>Fungi</taxon>
        <taxon>Dikarya</taxon>
        <taxon>Basidiomycota</taxon>
        <taxon>Agaricomycotina</taxon>
        <taxon>Agaricomycetes</taxon>
        <taxon>Agaricomycetidae</taxon>
        <taxon>Agaricales</taxon>
        <taxon>Pluteineae</taxon>
        <taxon>Amanitaceae</taxon>
        <taxon>Amanita</taxon>
    </lineage>
</organism>
<accession>A0A0C2WQF9</accession>
<reference evidence="1 2" key="1">
    <citation type="submission" date="2014-04" db="EMBL/GenBank/DDBJ databases">
        <title>Evolutionary Origins and Diversification of the Mycorrhizal Mutualists.</title>
        <authorList>
            <consortium name="DOE Joint Genome Institute"/>
            <consortium name="Mycorrhizal Genomics Consortium"/>
            <person name="Kohler A."/>
            <person name="Kuo A."/>
            <person name="Nagy L.G."/>
            <person name="Floudas D."/>
            <person name="Copeland A."/>
            <person name="Barry K.W."/>
            <person name="Cichocki N."/>
            <person name="Veneault-Fourrey C."/>
            <person name="LaButti K."/>
            <person name="Lindquist E.A."/>
            <person name="Lipzen A."/>
            <person name="Lundell T."/>
            <person name="Morin E."/>
            <person name="Murat C."/>
            <person name="Riley R."/>
            <person name="Ohm R."/>
            <person name="Sun H."/>
            <person name="Tunlid A."/>
            <person name="Henrissat B."/>
            <person name="Grigoriev I.V."/>
            <person name="Hibbett D.S."/>
            <person name="Martin F."/>
        </authorList>
    </citation>
    <scope>NUCLEOTIDE SEQUENCE [LARGE SCALE GENOMIC DNA]</scope>
    <source>
        <strain evidence="1 2">Koide BX008</strain>
    </source>
</reference>
<evidence type="ECO:0000313" key="1">
    <source>
        <dbReference type="EMBL" id="KIL58951.1"/>
    </source>
</evidence>
<dbReference type="AlphaFoldDB" id="A0A0C2WQF9"/>
<proteinExistence type="predicted"/>
<name>A0A0C2WQF9_AMAMK</name>
<dbReference type="EMBL" id="KN818325">
    <property type="protein sequence ID" value="KIL58951.1"/>
    <property type="molecule type" value="Genomic_DNA"/>
</dbReference>
<gene>
    <name evidence="1" type="ORF">M378DRAFT_284948</name>
</gene>
<protein>
    <submittedName>
        <fullName evidence="1">Uncharacterized protein</fullName>
    </submittedName>
</protein>